<reference evidence="2 3" key="1">
    <citation type="submission" date="2024-07" db="EMBL/GenBank/DDBJ databases">
        <title>Section-level genome sequencing and comparative genomics of Aspergillus sections Usti and Cavernicolus.</title>
        <authorList>
            <consortium name="Lawrence Berkeley National Laboratory"/>
            <person name="Nybo J.L."/>
            <person name="Vesth T.C."/>
            <person name="Theobald S."/>
            <person name="Frisvad J.C."/>
            <person name="Larsen T.O."/>
            <person name="Kjaerboelling I."/>
            <person name="Rothschild-Mancinelli K."/>
            <person name="Lyhne E.K."/>
            <person name="Kogle M.E."/>
            <person name="Barry K."/>
            <person name="Clum A."/>
            <person name="Na H."/>
            <person name="Ledsgaard L."/>
            <person name="Lin J."/>
            <person name="Lipzen A."/>
            <person name="Kuo A."/>
            <person name="Riley R."/>
            <person name="Mondo S."/>
            <person name="LaButti K."/>
            <person name="Haridas S."/>
            <person name="Pangalinan J."/>
            <person name="Salamov A.A."/>
            <person name="Simmons B.A."/>
            <person name="Magnuson J.K."/>
            <person name="Chen J."/>
            <person name="Drula E."/>
            <person name="Henrissat B."/>
            <person name="Wiebenga A."/>
            <person name="Lubbers R.J."/>
            <person name="Gomes A.C."/>
            <person name="Makela M.R."/>
            <person name="Stajich J."/>
            <person name="Grigoriev I.V."/>
            <person name="Mortensen U.H."/>
            <person name="De vries R.P."/>
            <person name="Baker S.E."/>
            <person name="Andersen M.R."/>
        </authorList>
    </citation>
    <scope>NUCLEOTIDE SEQUENCE [LARGE SCALE GENOMIC DNA]</scope>
    <source>
        <strain evidence="2 3">CBS 600.67</strain>
    </source>
</reference>
<sequence>MDNITAPIPDCDDVNITIGINSNTTDYGLAFSVLACHQHLFALFRAICDAIHRCLQCREEHRNHQYSSEIGPSSVAKFIMVLQLLIRLINRMDRSLVASQKQNNPSSMWHGAGLPRGDHGDGHIPGSASHHHYDPLQSETATDGQSPPGGLLVLVQEIVGTIPNEHEKLRQVIQKLQTEMEHLDFR</sequence>
<organism evidence="2 3">
    <name type="scientific">Aspergillus cavernicola</name>
    <dbReference type="NCBI Taxonomy" id="176166"/>
    <lineage>
        <taxon>Eukaryota</taxon>
        <taxon>Fungi</taxon>
        <taxon>Dikarya</taxon>
        <taxon>Ascomycota</taxon>
        <taxon>Pezizomycotina</taxon>
        <taxon>Eurotiomycetes</taxon>
        <taxon>Eurotiomycetidae</taxon>
        <taxon>Eurotiales</taxon>
        <taxon>Aspergillaceae</taxon>
        <taxon>Aspergillus</taxon>
        <taxon>Aspergillus subgen. Nidulantes</taxon>
    </lineage>
</organism>
<comment type="caution">
    <text evidence="2">The sequence shown here is derived from an EMBL/GenBank/DDBJ whole genome shotgun (WGS) entry which is preliminary data.</text>
</comment>
<gene>
    <name evidence="2" type="ORF">BDW59DRAFT_158619</name>
</gene>
<evidence type="ECO:0000313" key="2">
    <source>
        <dbReference type="EMBL" id="KAL2830290.1"/>
    </source>
</evidence>
<evidence type="ECO:0000256" key="1">
    <source>
        <dbReference type="SAM" id="MobiDB-lite"/>
    </source>
</evidence>
<accession>A0ABR4IR82</accession>
<dbReference type="EMBL" id="JBFXLS010000013">
    <property type="protein sequence ID" value="KAL2830290.1"/>
    <property type="molecule type" value="Genomic_DNA"/>
</dbReference>
<keyword evidence="3" id="KW-1185">Reference proteome</keyword>
<feature type="region of interest" description="Disordered" evidence="1">
    <location>
        <begin position="100"/>
        <end position="147"/>
    </location>
</feature>
<protein>
    <submittedName>
        <fullName evidence="2">Uncharacterized protein</fullName>
    </submittedName>
</protein>
<dbReference type="Proteomes" id="UP001610335">
    <property type="component" value="Unassembled WGS sequence"/>
</dbReference>
<name>A0ABR4IR82_9EURO</name>
<evidence type="ECO:0000313" key="3">
    <source>
        <dbReference type="Proteomes" id="UP001610335"/>
    </source>
</evidence>
<proteinExistence type="predicted"/>